<feature type="non-terminal residue" evidence="7">
    <location>
        <position position="1"/>
    </location>
</feature>
<proteinExistence type="predicted"/>
<organism evidence="7 8">
    <name type="scientific">Operophtera brumata</name>
    <name type="common">Winter moth</name>
    <name type="synonym">Phalaena brumata</name>
    <dbReference type="NCBI Taxonomy" id="104452"/>
    <lineage>
        <taxon>Eukaryota</taxon>
        <taxon>Metazoa</taxon>
        <taxon>Ecdysozoa</taxon>
        <taxon>Arthropoda</taxon>
        <taxon>Hexapoda</taxon>
        <taxon>Insecta</taxon>
        <taxon>Pterygota</taxon>
        <taxon>Neoptera</taxon>
        <taxon>Endopterygota</taxon>
        <taxon>Lepidoptera</taxon>
        <taxon>Glossata</taxon>
        <taxon>Ditrysia</taxon>
        <taxon>Geometroidea</taxon>
        <taxon>Geometridae</taxon>
        <taxon>Larentiinae</taxon>
        <taxon>Operophtera</taxon>
    </lineage>
</organism>
<keyword evidence="8" id="KW-1185">Reference proteome</keyword>
<dbReference type="Gene3D" id="3.30.160.60">
    <property type="entry name" value="Classic Zinc Finger"/>
    <property type="match status" value="2"/>
</dbReference>
<evidence type="ECO:0000313" key="8">
    <source>
        <dbReference type="Proteomes" id="UP000037510"/>
    </source>
</evidence>
<dbReference type="Proteomes" id="UP000037510">
    <property type="component" value="Unassembled WGS sequence"/>
</dbReference>
<keyword evidence="1" id="KW-0479">Metal-binding</keyword>
<dbReference type="PANTHER" id="PTHR24408">
    <property type="entry name" value="ZINC FINGER PROTEIN"/>
    <property type="match status" value="1"/>
</dbReference>
<feature type="domain" description="C2H2-type" evidence="6">
    <location>
        <begin position="89"/>
        <end position="117"/>
    </location>
</feature>
<keyword evidence="3 5" id="KW-0863">Zinc-finger</keyword>
<evidence type="ECO:0000256" key="4">
    <source>
        <dbReference type="ARBA" id="ARBA00022833"/>
    </source>
</evidence>
<dbReference type="SMART" id="SM00355">
    <property type="entry name" value="ZnF_C2H2"/>
    <property type="match status" value="3"/>
</dbReference>
<dbReference type="InterPro" id="IPR036236">
    <property type="entry name" value="Znf_C2H2_sf"/>
</dbReference>
<evidence type="ECO:0000256" key="5">
    <source>
        <dbReference type="PROSITE-ProRule" id="PRU00042"/>
    </source>
</evidence>
<name>A0A0L7LD43_OPEBR</name>
<evidence type="ECO:0000256" key="2">
    <source>
        <dbReference type="ARBA" id="ARBA00022737"/>
    </source>
</evidence>
<dbReference type="SUPFAM" id="SSF57667">
    <property type="entry name" value="beta-beta-alpha zinc fingers"/>
    <property type="match status" value="2"/>
</dbReference>
<dbReference type="PROSITE" id="PS50157">
    <property type="entry name" value="ZINC_FINGER_C2H2_2"/>
    <property type="match status" value="3"/>
</dbReference>
<protein>
    <recommendedName>
        <fullName evidence="6">C2H2-type domain-containing protein</fullName>
    </recommendedName>
</protein>
<sequence length="164" mass="18498">MSHLSDAELPYRCAQCPKATSTASNLSRHVRGVHGRDNARSNPYKDTFFRTTHENVFPYKCELCEYRGRTLDLLKVHKRSHLAEAERPYRCPHCPKATTSASNLSKHIRHIHKVKGERQGRIPSYLQAQLEGPSDKSAVKVKGDRQGRIAAYLQDQSGAPCDNS</sequence>
<dbReference type="GO" id="GO:0043565">
    <property type="term" value="F:sequence-specific DNA binding"/>
    <property type="evidence" value="ECO:0007669"/>
    <property type="project" value="TreeGrafter"/>
</dbReference>
<feature type="domain" description="C2H2-type" evidence="6">
    <location>
        <begin position="59"/>
        <end position="86"/>
    </location>
</feature>
<feature type="domain" description="C2H2-type" evidence="6">
    <location>
        <begin position="11"/>
        <end position="39"/>
    </location>
</feature>
<evidence type="ECO:0000313" key="7">
    <source>
        <dbReference type="EMBL" id="KOB73329.1"/>
    </source>
</evidence>
<dbReference type="PANTHER" id="PTHR24408:SF58">
    <property type="entry name" value="TRANSCRIPTION FACTOR (TFIIIA), PUTATIVE (AFU_ORTHOLOGUE AFUA_1G05150)-RELATED"/>
    <property type="match status" value="1"/>
</dbReference>
<dbReference type="InterPro" id="IPR013087">
    <property type="entry name" value="Znf_C2H2_type"/>
</dbReference>
<evidence type="ECO:0000256" key="1">
    <source>
        <dbReference type="ARBA" id="ARBA00022723"/>
    </source>
</evidence>
<dbReference type="GO" id="GO:0008270">
    <property type="term" value="F:zinc ion binding"/>
    <property type="evidence" value="ECO:0007669"/>
    <property type="project" value="UniProtKB-KW"/>
</dbReference>
<dbReference type="GO" id="GO:0000981">
    <property type="term" value="F:DNA-binding transcription factor activity, RNA polymerase II-specific"/>
    <property type="evidence" value="ECO:0007669"/>
    <property type="project" value="TreeGrafter"/>
</dbReference>
<evidence type="ECO:0000256" key="3">
    <source>
        <dbReference type="ARBA" id="ARBA00022771"/>
    </source>
</evidence>
<keyword evidence="2" id="KW-0677">Repeat</keyword>
<reference evidence="7 8" key="1">
    <citation type="journal article" date="2015" name="Genome Biol. Evol.">
        <title>The genome of winter moth (Operophtera brumata) provides a genomic perspective on sexual dimorphism and phenology.</title>
        <authorList>
            <person name="Derks M.F."/>
            <person name="Smit S."/>
            <person name="Salis L."/>
            <person name="Schijlen E."/>
            <person name="Bossers A."/>
            <person name="Mateman C."/>
            <person name="Pijl A.S."/>
            <person name="de Ridder D."/>
            <person name="Groenen M.A."/>
            <person name="Visser M.E."/>
            <person name="Megens H.J."/>
        </authorList>
    </citation>
    <scope>NUCLEOTIDE SEQUENCE [LARGE SCALE GENOMIC DNA]</scope>
    <source>
        <strain evidence="7">WM2013NL</strain>
        <tissue evidence="7">Head and thorax</tissue>
    </source>
</reference>
<dbReference type="EMBL" id="JTDY01001620">
    <property type="protein sequence ID" value="KOB73329.1"/>
    <property type="molecule type" value="Genomic_DNA"/>
</dbReference>
<feature type="non-terminal residue" evidence="7">
    <location>
        <position position="164"/>
    </location>
</feature>
<keyword evidence="4" id="KW-0862">Zinc</keyword>
<dbReference type="FunFam" id="3.30.160.60:FF:000446">
    <property type="entry name" value="Zinc finger protein"/>
    <property type="match status" value="2"/>
</dbReference>
<dbReference type="AlphaFoldDB" id="A0A0L7LD43"/>
<dbReference type="Pfam" id="PF00096">
    <property type="entry name" value="zf-C2H2"/>
    <property type="match status" value="2"/>
</dbReference>
<evidence type="ECO:0000259" key="6">
    <source>
        <dbReference type="PROSITE" id="PS50157"/>
    </source>
</evidence>
<gene>
    <name evidence="7" type="ORF">OBRU01_10830</name>
</gene>
<dbReference type="GO" id="GO:0005634">
    <property type="term" value="C:nucleus"/>
    <property type="evidence" value="ECO:0007669"/>
    <property type="project" value="TreeGrafter"/>
</dbReference>
<accession>A0A0L7LD43</accession>
<comment type="caution">
    <text evidence="7">The sequence shown here is derived from an EMBL/GenBank/DDBJ whole genome shotgun (WGS) entry which is preliminary data.</text>
</comment>
<dbReference type="STRING" id="104452.A0A0L7LD43"/>